<dbReference type="EMBL" id="CM007389">
    <property type="protein sequence ID" value="ONK58059.1"/>
    <property type="molecule type" value="Genomic_DNA"/>
</dbReference>
<dbReference type="InterPro" id="IPR016024">
    <property type="entry name" value="ARM-type_fold"/>
</dbReference>
<reference evidence="6" key="1">
    <citation type="journal article" date="2017" name="Nat. Commun.">
        <title>The asparagus genome sheds light on the origin and evolution of a young Y chromosome.</title>
        <authorList>
            <person name="Harkess A."/>
            <person name="Zhou J."/>
            <person name="Xu C."/>
            <person name="Bowers J.E."/>
            <person name="Van der Hulst R."/>
            <person name="Ayyampalayam S."/>
            <person name="Mercati F."/>
            <person name="Riccardi P."/>
            <person name="McKain M.R."/>
            <person name="Kakrana A."/>
            <person name="Tang H."/>
            <person name="Ray J."/>
            <person name="Groenendijk J."/>
            <person name="Arikit S."/>
            <person name="Mathioni S.M."/>
            <person name="Nakano M."/>
            <person name="Shan H."/>
            <person name="Telgmann-Rauber A."/>
            <person name="Kanno A."/>
            <person name="Yue Z."/>
            <person name="Chen H."/>
            <person name="Li W."/>
            <person name="Chen Y."/>
            <person name="Xu X."/>
            <person name="Zhang Y."/>
            <person name="Luo S."/>
            <person name="Chen H."/>
            <person name="Gao J."/>
            <person name="Mao Z."/>
            <person name="Pires J.C."/>
            <person name="Luo M."/>
            <person name="Kudrna D."/>
            <person name="Wing R.A."/>
            <person name="Meyers B.C."/>
            <person name="Yi K."/>
            <person name="Kong H."/>
            <person name="Lavrijsen P."/>
            <person name="Sunseri F."/>
            <person name="Falavigna A."/>
            <person name="Ye Y."/>
            <person name="Leebens-Mack J.H."/>
            <person name="Chen G."/>
        </authorList>
    </citation>
    <scope>NUCLEOTIDE SEQUENCE [LARGE SCALE GENOMIC DNA]</scope>
    <source>
        <strain evidence="6">cv. DH0086</strain>
    </source>
</reference>
<dbReference type="Pfam" id="PF00806">
    <property type="entry name" value="PUF"/>
    <property type="match status" value="2"/>
</dbReference>
<protein>
    <recommendedName>
        <fullName evidence="4">PUM-HD domain-containing protein</fullName>
    </recommendedName>
</protein>
<dbReference type="PROSITE" id="PS50302">
    <property type="entry name" value="PUM"/>
    <property type="match status" value="1"/>
</dbReference>
<dbReference type="GO" id="GO:0003729">
    <property type="term" value="F:mRNA binding"/>
    <property type="evidence" value="ECO:0007669"/>
    <property type="project" value="TreeGrafter"/>
</dbReference>
<sequence>MSEITFYSLVVEKCLNLAKEEDRIKIIKELMNSPQFLQILQDAYGNYVIQSALKLCKGALNAALVEAIKPHVPVLWSHPYGKKVILSSSNLKK</sequence>
<evidence type="ECO:0000256" key="1">
    <source>
        <dbReference type="ARBA" id="ARBA00022737"/>
    </source>
</evidence>
<dbReference type="Gene3D" id="1.25.10.10">
    <property type="entry name" value="Leucine-rich Repeat Variant"/>
    <property type="match status" value="1"/>
</dbReference>
<dbReference type="InterPro" id="IPR001313">
    <property type="entry name" value="Pumilio_RNA-bd_rpt"/>
</dbReference>
<gene>
    <name evidence="5" type="ORF">A4U43_C09F7690</name>
</gene>
<dbReference type="OMA" id="MSEITFY"/>
<evidence type="ECO:0000256" key="3">
    <source>
        <dbReference type="PROSITE-ProRule" id="PRU00317"/>
    </source>
</evidence>
<keyword evidence="6" id="KW-1185">Reference proteome</keyword>
<evidence type="ECO:0000313" key="6">
    <source>
        <dbReference type="Proteomes" id="UP000243459"/>
    </source>
</evidence>
<name>A0A5P1E6G6_ASPOF</name>
<keyword evidence="1" id="KW-0677">Repeat</keyword>
<dbReference type="Gramene" id="ONK58059">
    <property type="protein sequence ID" value="ONK58059"/>
    <property type="gene ID" value="A4U43_C09F7690"/>
</dbReference>
<dbReference type="GO" id="GO:0005737">
    <property type="term" value="C:cytoplasm"/>
    <property type="evidence" value="ECO:0007669"/>
    <property type="project" value="TreeGrafter"/>
</dbReference>
<dbReference type="PANTHER" id="PTHR12537">
    <property type="entry name" value="RNA BINDING PROTEIN PUMILIO-RELATED"/>
    <property type="match status" value="1"/>
</dbReference>
<dbReference type="PANTHER" id="PTHR12537:SF13">
    <property type="entry name" value="PUMILIO HOMOLOGY DOMAIN FAMILY MEMBER 4"/>
    <property type="match status" value="1"/>
</dbReference>
<keyword evidence="2" id="KW-0810">Translation regulation</keyword>
<feature type="domain" description="PUM-HD" evidence="4">
    <location>
        <begin position="1"/>
        <end position="92"/>
    </location>
</feature>
<proteinExistence type="predicted"/>
<dbReference type="Proteomes" id="UP000243459">
    <property type="component" value="Chromosome 9"/>
</dbReference>
<evidence type="ECO:0000259" key="4">
    <source>
        <dbReference type="PROSITE" id="PS50303"/>
    </source>
</evidence>
<feature type="repeat" description="Pumilio" evidence="3">
    <location>
        <begin position="29"/>
        <end position="66"/>
    </location>
</feature>
<accession>A0A5P1E6G6</accession>
<dbReference type="SUPFAM" id="SSF48371">
    <property type="entry name" value="ARM repeat"/>
    <property type="match status" value="1"/>
</dbReference>
<evidence type="ECO:0000256" key="2">
    <source>
        <dbReference type="ARBA" id="ARBA00022845"/>
    </source>
</evidence>
<organism evidence="5 6">
    <name type="scientific">Asparagus officinalis</name>
    <name type="common">Garden asparagus</name>
    <dbReference type="NCBI Taxonomy" id="4686"/>
    <lineage>
        <taxon>Eukaryota</taxon>
        <taxon>Viridiplantae</taxon>
        <taxon>Streptophyta</taxon>
        <taxon>Embryophyta</taxon>
        <taxon>Tracheophyta</taxon>
        <taxon>Spermatophyta</taxon>
        <taxon>Magnoliopsida</taxon>
        <taxon>Liliopsida</taxon>
        <taxon>Asparagales</taxon>
        <taxon>Asparagaceae</taxon>
        <taxon>Asparagoideae</taxon>
        <taxon>Asparagus</taxon>
    </lineage>
</organism>
<dbReference type="GO" id="GO:0006417">
    <property type="term" value="P:regulation of translation"/>
    <property type="evidence" value="ECO:0007669"/>
    <property type="project" value="UniProtKB-KW"/>
</dbReference>
<dbReference type="AlphaFoldDB" id="A0A5P1E6G6"/>
<evidence type="ECO:0000313" key="5">
    <source>
        <dbReference type="EMBL" id="ONK58059.1"/>
    </source>
</evidence>
<dbReference type="PROSITE" id="PS50303">
    <property type="entry name" value="PUM_HD"/>
    <property type="match status" value="1"/>
</dbReference>
<dbReference type="InterPro" id="IPR033133">
    <property type="entry name" value="PUM-HD"/>
</dbReference>
<dbReference type="InterPro" id="IPR011989">
    <property type="entry name" value="ARM-like"/>
</dbReference>